<proteinExistence type="inferred from homology"/>
<dbReference type="Proteomes" id="UP000018144">
    <property type="component" value="Unassembled WGS sequence"/>
</dbReference>
<dbReference type="Pfam" id="PF00135">
    <property type="entry name" value="COesterase"/>
    <property type="match status" value="1"/>
</dbReference>
<name>U4LTG1_PYROM</name>
<dbReference type="AlphaFoldDB" id="U4LTG1"/>
<dbReference type="eggNOG" id="KOG1516">
    <property type="taxonomic scope" value="Eukaryota"/>
</dbReference>
<dbReference type="InterPro" id="IPR019819">
    <property type="entry name" value="Carboxylesterase_B_CS"/>
</dbReference>
<evidence type="ECO:0000313" key="6">
    <source>
        <dbReference type="Proteomes" id="UP000018144"/>
    </source>
</evidence>
<dbReference type="SUPFAM" id="SSF53474">
    <property type="entry name" value="alpha/beta-Hydrolases"/>
    <property type="match status" value="1"/>
</dbReference>
<accession>U4LTG1</accession>
<dbReference type="PANTHER" id="PTHR11559">
    <property type="entry name" value="CARBOXYLESTERASE"/>
    <property type="match status" value="1"/>
</dbReference>
<feature type="domain" description="Carboxylesterase type B" evidence="4">
    <location>
        <begin position="38"/>
        <end position="429"/>
    </location>
</feature>
<protein>
    <recommendedName>
        <fullName evidence="3">Carboxylic ester hydrolase</fullName>
        <ecNumber evidence="3">3.1.1.-</ecNumber>
    </recommendedName>
</protein>
<sequence>MKFLGIVSTLLLPLILAAPTQKSTLPIVELDYVKQQATFETPEYVVYKNVRFAAPPLGDLRLRKPQPPLKETAVQNGNYSTKTSCASIMEGQEDCLFLDVYVPKLSSCDSKEKLPVLAWWYGGGYMVGSKDQTPIPPGWTNTSIGAKPYIFVAANYRLAALGFMAPDNQDIDANIGLHDTMAAMRWIGKYINKFGGDPNRVTVSGLSAGGGVVEHSLVSYGGKGTLLPYQQAILYSPGWMPEIDRTQRDHPWEAFKNATGCKDAACIRKLPTKTILQAQAWVIAHSDITRNPWFMPIVDGDFMPEEPLRLLQSGKVHKEVKSIVASNVRHEGNSFVPPDITPAEVESQFNRFSSNQTIVNKIKQLYPSDGTSNAHLNRFIDFISDIAFNCNSYHMARQWSADKKHSAHRYMFNVGTAQHGSDQAFTFGNAKGVDPYLIIQQQGWVTDYATKGADSLGDSWNWPEWDEDVGEGMWMNDTGMAVGKDYFGWPRYQERCQFIGDIIDKRH</sequence>
<dbReference type="ESTHER" id="pyrom-u4ltg1">
    <property type="family name" value="Fungal_carboxylesterase_lipase"/>
</dbReference>
<organism evidence="5 6">
    <name type="scientific">Pyronema omphalodes (strain CBS 100304)</name>
    <name type="common">Pyronema confluens</name>
    <dbReference type="NCBI Taxonomy" id="1076935"/>
    <lineage>
        <taxon>Eukaryota</taxon>
        <taxon>Fungi</taxon>
        <taxon>Dikarya</taxon>
        <taxon>Ascomycota</taxon>
        <taxon>Pezizomycotina</taxon>
        <taxon>Pezizomycetes</taxon>
        <taxon>Pezizales</taxon>
        <taxon>Pyronemataceae</taxon>
        <taxon>Pyronema</taxon>
    </lineage>
</organism>
<feature type="chain" id="PRO_5005147640" description="Carboxylic ester hydrolase" evidence="3">
    <location>
        <begin position="18"/>
        <end position="507"/>
    </location>
</feature>
<dbReference type="GO" id="GO:0016787">
    <property type="term" value="F:hydrolase activity"/>
    <property type="evidence" value="ECO:0007669"/>
    <property type="project" value="UniProtKB-KW"/>
</dbReference>
<dbReference type="STRING" id="1076935.U4LTG1"/>
<comment type="similarity">
    <text evidence="1 3">Belongs to the type-B carboxylesterase/lipase family.</text>
</comment>
<dbReference type="Gene3D" id="3.40.50.1820">
    <property type="entry name" value="alpha/beta hydrolase"/>
    <property type="match status" value="1"/>
</dbReference>
<dbReference type="InterPro" id="IPR002018">
    <property type="entry name" value="CarbesteraseB"/>
</dbReference>
<evidence type="ECO:0000313" key="5">
    <source>
        <dbReference type="EMBL" id="CCX32815.1"/>
    </source>
</evidence>
<dbReference type="InterPro" id="IPR019826">
    <property type="entry name" value="Carboxylesterase_B_AS"/>
</dbReference>
<keyword evidence="2 3" id="KW-0378">Hydrolase</keyword>
<dbReference type="EC" id="3.1.1.-" evidence="3"/>
<evidence type="ECO:0000256" key="1">
    <source>
        <dbReference type="ARBA" id="ARBA00005964"/>
    </source>
</evidence>
<evidence type="ECO:0000256" key="3">
    <source>
        <dbReference type="RuleBase" id="RU361235"/>
    </source>
</evidence>
<reference evidence="5 6" key="1">
    <citation type="journal article" date="2013" name="PLoS Genet.">
        <title>The genome and development-dependent transcriptomes of Pyronema confluens: a window into fungal evolution.</title>
        <authorList>
            <person name="Traeger S."/>
            <person name="Altegoer F."/>
            <person name="Freitag M."/>
            <person name="Gabaldon T."/>
            <person name="Kempken F."/>
            <person name="Kumar A."/>
            <person name="Marcet-Houben M."/>
            <person name="Poggeler S."/>
            <person name="Stajich J.E."/>
            <person name="Nowrousian M."/>
        </authorList>
    </citation>
    <scope>NUCLEOTIDE SEQUENCE [LARGE SCALE GENOMIC DNA]</scope>
    <source>
        <strain evidence="6">CBS 100304</strain>
        <tissue evidence="5">Vegetative mycelium</tissue>
    </source>
</reference>
<keyword evidence="3" id="KW-0732">Signal</keyword>
<keyword evidence="6" id="KW-1185">Reference proteome</keyword>
<dbReference type="EMBL" id="HF935907">
    <property type="protein sequence ID" value="CCX32815.1"/>
    <property type="molecule type" value="Genomic_DNA"/>
</dbReference>
<dbReference type="OrthoDB" id="408631at2759"/>
<dbReference type="OMA" id="KFIFVIS"/>
<dbReference type="InterPro" id="IPR029058">
    <property type="entry name" value="AB_hydrolase_fold"/>
</dbReference>
<dbReference type="PROSITE" id="PS00122">
    <property type="entry name" value="CARBOXYLESTERASE_B_1"/>
    <property type="match status" value="1"/>
</dbReference>
<dbReference type="PROSITE" id="PS00941">
    <property type="entry name" value="CARBOXYLESTERASE_B_2"/>
    <property type="match status" value="1"/>
</dbReference>
<gene>
    <name evidence="5" type="ORF">PCON_13666</name>
</gene>
<evidence type="ECO:0000256" key="2">
    <source>
        <dbReference type="ARBA" id="ARBA00022801"/>
    </source>
</evidence>
<feature type="signal peptide" evidence="3">
    <location>
        <begin position="1"/>
        <end position="17"/>
    </location>
</feature>
<dbReference type="InterPro" id="IPR050309">
    <property type="entry name" value="Type-B_Carboxylest/Lipase"/>
</dbReference>
<evidence type="ECO:0000259" key="4">
    <source>
        <dbReference type="Pfam" id="PF00135"/>
    </source>
</evidence>